<evidence type="ECO:0000256" key="13">
    <source>
        <dbReference type="ARBA" id="ARBA00023268"/>
    </source>
</evidence>
<accession>A0A3N9WEG6</accession>
<feature type="binding site" evidence="17">
    <location>
        <begin position="411"/>
        <end position="415"/>
    </location>
    <ligand>
        <name>AMP</name>
        <dbReference type="ChEBI" id="CHEBI:456215"/>
    </ligand>
</feature>
<evidence type="ECO:0000313" key="21">
    <source>
        <dbReference type="EMBL" id="RQW99275.1"/>
    </source>
</evidence>
<evidence type="ECO:0000256" key="9">
    <source>
        <dbReference type="ARBA" id="ARBA00022958"/>
    </source>
</evidence>
<comment type="cofactor">
    <cofactor evidence="17">
        <name>Mg(2+)</name>
        <dbReference type="ChEBI" id="CHEBI:18420"/>
    </cofactor>
</comment>
<evidence type="ECO:0000256" key="8">
    <source>
        <dbReference type="ARBA" id="ARBA00022857"/>
    </source>
</evidence>
<dbReference type="OrthoDB" id="9806925at2"/>
<feature type="binding site" evidence="17">
    <location>
        <position position="440"/>
    </location>
    <ligand>
        <name>AMP</name>
        <dbReference type="ChEBI" id="CHEBI:456215"/>
    </ligand>
</feature>
<evidence type="ECO:0000256" key="15">
    <source>
        <dbReference type="ARBA" id="ARBA00048238"/>
    </source>
</evidence>
<dbReference type="GO" id="GO:0110051">
    <property type="term" value="P:metabolite repair"/>
    <property type="evidence" value="ECO:0007669"/>
    <property type="project" value="TreeGrafter"/>
</dbReference>
<evidence type="ECO:0000256" key="14">
    <source>
        <dbReference type="ARBA" id="ARBA00025153"/>
    </source>
</evidence>
<dbReference type="NCBIfam" id="TIGR00196">
    <property type="entry name" value="yjeF_cterm"/>
    <property type="match status" value="1"/>
</dbReference>
<keyword evidence="8 17" id="KW-0521">NADP</keyword>
<dbReference type="RefSeq" id="WP_124775105.1">
    <property type="nucleotide sequence ID" value="NZ_QGSZ01000273.1"/>
</dbReference>
<dbReference type="HAMAP" id="MF_01965">
    <property type="entry name" value="NADHX_dehydratase"/>
    <property type="match status" value="1"/>
</dbReference>
<dbReference type="Gene3D" id="3.40.50.10260">
    <property type="entry name" value="YjeF N-terminal domain"/>
    <property type="match status" value="1"/>
</dbReference>
<feature type="binding site" evidence="17">
    <location>
        <position position="317"/>
    </location>
    <ligand>
        <name>(6S)-NADPHX</name>
        <dbReference type="ChEBI" id="CHEBI:64076"/>
    </ligand>
</feature>
<dbReference type="EC" id="4.2.1.136" evidence="17"/>
<dbReference type="GO" id="GO:0005524">
    <property type="term" value="F:ATP binding"/>
    <property type="evidence" value="ECO:0007669"/>
    <property type="project" value="UniProtKB-UniRule"/>
</dbReference>
<dbReference type="PANTHER" id="PTHR12592">
    <property type="entry name" value="ATP-DEPENDENT (S)-NAD(P)H-HYDRATE DEHYDRATASE FAMILY MEMBER"/>
    <property type="match status" value="1"/>
</dbReference>
<evidence type="ECO:0000313" key="22">
    <source>
        <dbReference type="Proteomes" id="UP000282312"/>
    </source>
</evidence>
<evidence type="ECO:0000256" key="17">
    <source>
        <dbReference type="HAMAP-Rule" id="MF_01965"/>
    </source>
</evidence>
<dbReference type="InterPro" id="IPR004443">
    <property type="entry name" value="YjeF_N_dom"/>
</dbReference>
<evidence type="ECO:0000256" key="18">
    <source>
        <dbReference type="PIRNR" id="PIRNR017184"/>
    </source>
</evidence>
<evidence type="ECO:0000256" key="10">
    <source>
        <dbReference type="ARBA" id="ARBA00023027"/>
    </source>
</evidence>
<reference evidence="21 22" key="1">
    <citation type="submission" date="2018-05" db="EMBL/GenBank/DDBJ databases">
        <title>Micromonospora from Atacama Desert.</title>
        <authorList>
            <person name="Carro L."/>
            <person name="Goodfellow M."/>
            <person name="Klenk H.-P."/>
        </authorList>
    </citation>
    <scope>NUCLEOTIDE SEQUENCE [LARGE SCALE GENOMIC DNA]</scope>
    <source>
        <strain evidence="21 22">LB39</strain>
    </source>
</reference>
<evidence type="ECO:0000256" key="4">
    <source>
        <dbReference type="ARBA" id="ARBA00009524"/>
    </source>
</evidence>
<comment type="cofactor">
    <cofactor evidence="18">
        <name>K(+)</name>
        <dbReference type="ChEBI" id="CHEBI:29103"/>
    </cofactor>
    <text evidence="18">Binds 1 potassium ion per subunit.</text>
</comment>
<dbReference type="CDD" id="cd01171">
    <property type="entry name" value="YXKO-related"/>
    <property type="match status" value="1"/>
</dbReference>
<dbReference type="PANTHER" id="PTHR12592:SF0">
    <property type="entry name" value="ATP-DEPENDENT (S)-NAD(P)H-HYDRATE DEHYDRATASE"/>
    <property type="match status" value="1"/>
</dbReference>
<feature type="domain" description="YjeF C-terminal" evidence="19">
    <location>
        <begin position="232"/>
        <end position="497"/>
    </location>
</feature>
<evidence type="ECO:0000256" key="1">
    <source>
        <dbReference type="ARBA" id="ARBA00000013"/>
    </source>
</evidence>
<dbReference type="PROSITE" id="PS51385">
    <property type="entry name" value="YJEF_N"/>
    <property type="match status" value="1"/>
</dbReference>
<dbReference type="InterPro" id="IPR030677">
    <property type="entry name" value="Nnr"/>
</dbReference>
<dbReference type="GO" id="GO:0052856">
    <property type="term" value="F:NAD(P)HX epimerase activity"/>
    <property type="evidence" value="ECO:0007669"/>
    <property type="project" value="UniProtKB-EC"/>
</dbReference>
<comment type="catalytic activity">
    <reaction evidence="16 17 18">
        <text>(6S)-NADPHX + ADP = AMP + phosphate + NADPH + H(+)</text>
        <dbReference type="Rhea" id="RHEA:32235"/>
        <dbReference type="ChEBI" id="CHEBI:15378"/>
        <dbReference type="ChEBI" id="CHEBI:43474"/>
        <dbReference type="ChEBI" id="CHEBI:57783"/>
        <dbReference type="ChEBI" id="CHEBI:64076"/>
        <dbReference type="ChEBI" id="CHEBI:456215"/>
        <dbReference type="ChEBI" id="CHEBI:456216"/>
        <dbReference type="EC" id="4.2.1.136"/>
    </reaction>
</comment>
<dbReference type="PIRSF" id="PIRSF017184">
    <property type="entry name" value="Nnr"/>
    <property type="match status" value="1"/>
</dbReference>
<evidence type="ECO:0000256" key="7">
    <source>
        <dbReference type="ARBA" id="ARBA00022840"/>
    </source>
</evidence>
<comment type="function">
    <text evidence="14 18">Bifunctional enzyme that catalyzes the epimerization of the S- and R-forms of NAD(P)HX and the dehydration of the S-form of NAD(P)HX at the expense of ADP, which is converted to AMP. This allows the repair of both epimers of NAD(P)HX, a damaged form of NAD(P)H that is a result of enzymatic or heat-dependent hydration.</text>
</comment>
<comment type="catalytic activity">
    <reaction evidence="2 18">
        <text>(6R)-NADPHX = (6S)-NADPHX</text>
        <dbReference type="Rhea" id="RHEA:32227"/>
        <dbReference type="ChEBI" id="CHEBI:64076"/>
        <dbReference type="ChEBI" id="CHEBI:64077"/>
        <dbReference type="EC" id="5.1.99.6"/>
    </reaction>
</comment>
<sequence length="518" mass="52349">MRSVDEVLAAFCADDIRAAELPVLARLPEGGLMDRAAAALNSVCARILRENSGGVYGRRVVMLVGSGNNGGDALLAGARLQRGGAQVTAAMVGGHAYERGLRAFVGAGGRVIDAREPAGEDRVSRLLERAELVLDGIVGISGRPGLSGVSKRLAAAVPRAATVVAVDMPSGLDPDTGEIHGDCLAADVTVSFGTLKPCLLLPPAAHVAGRLVHVPVGIDEGLPSRPYVRRLTDAGVAARWPVPNHAGHKYTRGVLGVVAGSDAYPGAAVLAVLGAQRAGVGIVRFIGPRQVTDHVLRAVPEAVPGKGRVQAWLLGSGVESDTDQDEAIDQALASGLPCVVDAGALAACVRQRSGGVRAAEADTVLLTPHAGEVSQMLGQLGTPVPRSEVEARPAFYATLLAKQVDATVLLKGPTTLVASPEGWLSSQNDGPSWLATAGTGDVLAGIAGALMAQGVGAMDAGAMAAFVHGRAGARASAGGPIAAGDVAAATPAVIAGLLTSRSSGTDGWMRGHRFSSLG</sequence>
<dbReference type="GO" id="GO:0052855">
    <property type="term" value="F:ADP-dependent NAD(P)H-hydrate dehydratase activity"/>
    <property type="evidence" value="ECO:0007669"/>
    <property type="project" value="UniProtKB-UniRule"/>
</dbReference>
<keyword evidence="7 17" id="KW-0067">ATP-binding</keyword>
<comment type="catalytic activity">
    <reaction evidence="15 17 18">
        <text>(6S)-NADHX + ADP = AMP + phosphate + NADH + H(+)</text>
        <dbReference type="Rhea" id="RHEA:32223"/>
        <dbReference type="ChEBI" id="CHEBI:15378"/>
        <dbReference type="ChEBI" id="CHEBI:43474"/>
        <dbReference type="ChEBI" id="CHEBI:57945"/>
        <dbReference type="ChEBI" id="CHEBI:64074"/>
        <dbReference type="ChEBI" id="CHEBI:456215"/>
        <dbReference type="ChEBI" id="CHEBI:456216"/>
        <dbReference type="EC" id="4.2.1.136"/>
    </reaction>
</comment>
<keyword evidence="22" id="KW-1185">Reference proteome</keyword>
<keyword evidence="5 18" id="KW-0479">Metal-binding</keyword>
<comment type="similarity">
    <text evidence="3 18">In the N-terminal section; belongs to the NnrE/AIBP family.</text>
</comment>
<keyword evidence="13" id="KW-0511">Multifunctional enzyme</keyword>
<evidence type="ECO:0000256" key="2">
    <source>
        <dbReference type="ARBA" id="ARBA00000909"/>
    </source>
</evidence>
<evidence type="ECO:0000256" key="12">
    <source>
        <dbReference type="ARBA" id="ARBA00023239"/>
    </source>
</evidence>
<keyword evidence="9 18" id="KW-0630">Potassium</keyword>
<dbReference type="Gene3D" id="3.40.1190.20">
    <property type="match status" value="1"/>
</dbReference>
<comment type="function">
    <text evidence="17">Catalyzes the dehydration of the S-form of NAD(P)HX at the expense of ADP, which is converted to AMP. Together with NAD(P)HX epimerase, which catalyzes the epimerization of the S- and R-forms, the enzyme allows the repair of both epimers of NAD(P)HX, a damaged form of NAD(P)H that is a result of enzymatic or heat-dependent hydration.</text>
</comment>
<dbReference type="SUPFAM" id="SSF53613">
    <property type="entry name" value="Ribokinase-like"/>
    <property type="match status" value="1"/>
</dbReference>
<evidence type="ECO:0000259" key="19">
    <source>
        <dbReference type="PROSITE" id="PS51383"/>
    </source>
</evidence>
<evidence type="ECO:0000256" key="6">
    <source>
        <dbReference type="ARBA" id="ARBA00022741"/>
    </source>
</evidence>
<comment type="caution">
    <text evidence="21">The sequence shown here is derived from an EMBL/GenBank/DDBJ whole genome shotgun (WGS) entry which is preliminary data.</text>
</comment>
<feature type="domain" description="YjeF N-terminal" evidence="20">
    <location>
        <begin position="16"/>
        <end position="224"/>
    </location>
</feature>
<feature type="binding site" evidence="17">
    <location>
        <position position="441"/>
    </location>
    <ligand>
        <name>(6S)-NADPHX</name>
        <dbReference type="ChEBI" id="CHEBI:64076"/>
    </ligand>
</feature>
<comment type="subunit">
    <text evidence="17">Homotetramer.</text>
</comment>
<keyword evidence="11 18" id="KW-0413">Isomerase</keyword>
<dbReference type="Pfam" id="PF03853">
    <property type="entry name" value="YjeF_N"/>
    <property type="match status" value="1"/>
</dbReference>
<name>A0A3N9WEG6_9ACTN</name>
<dbReference type="Proteomes" id="UP000282312">
    <property type="component" value="Unassembled WGS sequence"/>
</dbReference>
<dbReference type="Pfam" id="PF01256">
    <property type="entry name" value="Carb_kinase"/>
    <property type="match status" value="1"/>
</dbReference>
<protein>
    <recommendedName>
        <fullName evidence="17">ADP-dependent (S)-NAD(P)H-hydrate dehydratase</fullName>
        <ecNumber evidence="17">4.2.1.136</ecNumber>
    </recommendedName>
    <alternativeName>
        <fullName evidence="17">ADP-dependent NAD(P)HX dehydratase</fullName>
    </alternativeName>
</protein>
<evidence type="ECO:0000256" key="5">
    <source>
        <dbReference type="ARBA" id="ARBA00022723"/>
    </source>
</evidence>
<comment type="catalytic activity">
    <reaction evidence="1 18">
        <text>(6R)-NADHX = (6S)-NADHX</text>
        <dbReference type="Rhea" id="RHEA:32215"/>
        <dbReference type="ChEBI" id="CHEBI:64074"/>
        <dbReference type="ChEBI" id="CHEBI:64075"/>
        <dbReference type="EC" id="5.1.99.6"/>
    </reaction>
</comment>
<dbReference type="PROSITE" id="PS51383">
    <property type="entry name" value="YJEF_C_3"/>
    <property type="match status" value="1"/>
</dbReference>
<dbReference type="SUPFAM" id="SSF64153">
    <property type="entry name" value="YjeF N-terminal domain-like"/>
    <property type="match status" value="1"/>
</dbReference>
<organism evidence="21 22">
    <name type="scientific">Micromonospora inaquosa</name>
    <dbReference type="NCBI Taxonomy" id="2203716"/>
    <lineage>
        <taxon>Bacteria</taxon>
        <taxon>Bacillati</taxon>
        <taxon>Actinomycetota</taxon>
        <taxon>Actinomycetes</taxon>
        <taxon>Micromonosporales</taxon>
        <taxon>Micromonosporaceae</taxon>
        <taxon>Micromonospora</taxon>
    </lineage>
</organism>
<evidence type="ECO:0000256" key="16">
    <source>
        <dbReference type="ARBA" id="ARBA00049209"/>
    </source>
</evidence>
<keyword evidence="6 17" id="KW-0547">Nucleotide-binding</keyword>
<dbReference type="InterPro" id="IPR036652">
    <property type="entry name" value="YjeF_N_dom_sf"/>
</dbReference>
<dbReference type="EMBL" id="QGSZ01000273">
    <property type="protein sequence ID" value="RQW99275.1"/>
    <property type="molecule type" value="Genomic_DNA"/>
</dbReference>
<evidence type="ECO:0000256" key="11">
    <source>
        <dbReference type="ARBA" id="ARBA00023235"/>
    </source>
</evidence>
<feature type="binding site" evidence="17">
    <location>
        <position position="267"/>
    </location>
    <ligand>
        <name>(6S)-NADPHX</name>
        <dbReference type="ChEBI" id="CHEBI:64076"/>
    </ligand>
</feature>
<gene>
    <name evidence="17" type="primary">nnrD</name>
    <name evidence="21" type="ORF">DLJ59_25120</name>
</gene>
<comment type="similarity">
    <text evidence="4 18">In the C-terminal section; belongs to the NnrD/CARKD family.</text>
</comment>
<evidence type="ECO:0000256" key="3">
    <source>
        <dbReference type="ARBA" id="ARBA00006001"/>
    </source>
</evidence>
<feature type="binding site" evidence="17">
    <location>
        <position position="369"/>
    </location>
    <ligand>
        <name>(6S)-NADPHX</name>
        <dbReference type="ChEBI" id="CHEBI:64076"/>
    </ligand>
</feature>
<keyword evidence="12 17" id="KW-0456">Lyase</keyword>
<dbReference type="InterPro" id="IPR029056">
    <property type="entry name" value="Ribokinase-like"/>
</dbReference>
<dbReference type="GO" id="GO:0046496">
    <property type="term" value="P:nicotinamide nucleotide metabolic process"/>
    <property type="evidence" value="ECO:0007669"/>
    <property type="project" value="UniProtKB-UniRule"/>
</dbReference>
<comment type="similarity">
    <text evidence="17">Belongs to the NnrD/CARKD family.</text>
</comment>
<dbReference type="InterPro" id="IPR000631">
    <property type="entry name" value="CARKD"/>
</dbReference>
<evidence type="ECO:0000259" key="20">
    <source>
        <dbReference type="PROSITE" id="PS51385"/>
    </source>
</evidence>
<proteinExistence type="inferred from homology"/>
<dbReference type="GO" id="GO:0046872">
    <property type="term" value="F:metal ion binding"/>
    <property type="evidence" value="ECO:0007669"/>
    <property type="project" value="UniProtKB-UniRule"/>
</dbReference>
<dbReference type="AlphaFoldDB" id="A0A3N9WEG6"/>
<keyword evidence="10 17" id="KW-0520">NAD</keyword>